<dbReference type="EMBL" id="NEVJ01000003">
    <property type="protein sequence ID" value="OZI20757.1"/>
    <property type="molecule type" value="Genomic_DNA"/>
</dbReference>
<evidence type="ECO:0000313" key="1">
    <source>
        <dbReference type="EMBL" id="OZI20757.1"/>
    </source>
</evidence>
<keyword evidence="2" id="KW-1185">Reference proteome</keyword>
<name>A0A261R7J9_9BORD</name>
<proteinExistence type="predicted"/>
<dbReference type="Proteomes" id="UP000216857">
    <property type="component" value="Unassembled WGS sequence"/>
</dbReference>
<dbReference type="RefSeq" id="WP_094849329.1">
    <property type="nucleotide sequence ID" value="NZ_NEVJ01000003.1"/>
</dbReference>
<dbReference type="Pfam" id="PF05973">
    <property type="entry name" value="Gp49"/>
    <property type="match status" value="1"/>
</dbReference>
<dbReference type="OrthoDB" id="9797093at2"/>
<evidence type="ECO:0008006" key="3">
    <source>
        <dbReference type="Google" id="ProtNLM"/>
    </source>
</evidence>
<comment type="caution">
    <text evidence="1">The sequence shown here is derived from an EMBL/GenBank/DDBJ whole genome shotgun (WGS) entry which is preliminary data.</text>
</comment>
<protein>
    <recommendedName>
        <fullName evidence="3">Addiction module toxin RelE</fullName>
    </recommendedName>
</protein>
<dbReference type="InterPro" id="IPR009241">
    <property type="entry name" value="HigB-like"/>
</dbReference>
<evidence type="ECO:0000313" key="2">
    <source>
        <dbReference type="Proteomes" id="UP000216857"/>
    </source>
</evidence>
<dbReference type="AlphaFoldDB" id="A0A261R7J9"/>
<accession>A0A261R7J9</accession>
<organism evidence="1 2">
    <name type="scientific">Bordetella genomosp. 9</name>
    <dbReference type="NCBI Taxonomy" id="1416803"/>
    <lineage>
        <taxon>Bacteria</taxon>
        <taxon>Pseudomonadati</taxon>
        <taxon>Pseudomonadota</taxon>
        <taxon>Betaproteobacteria</taxon>
        <taxon>Burkholderiales</taxon>
        <taxon>Alcaligenaceae</taxon>
        <taxon>Bordetella</taxon>
    </lineage>
</organism>
<sequence length="89" mass="10027">MGRKQHDAAKVLKGFGSAGVLEVVEDDADGTYRAVYTVRFRVAVFVLHVFQKRSKRGIATPQADMEIIRQRFKVAAILAQELKDDKAHR</sequence>
<reference evidence="1" key="1">
    <citation type="submission" date="2017-05" db="EMBL/GenBank/DDBJ databases">
        <title>Complete and WGS of Bordetella genogroups.</title>
        <authorList>
            <person name="Spilker T."/>
            <person name="Lipuma J."/>
        </authorList>
    </citation>
    <scope>NUCLEOTIDE SEQUENCE</scope>
    <source>
        <strain evidence="1">AU21707</strain>
    </source>
</reference>
<gene>
    <name evidence="1" type="ORF">CAL26_25115</name>
</gene>